<dbReference type="EMBL" id="MTBC01000010">
    <property type="protein sequence ID" value="OQD41872.1"/>
    <property type="molecule type" value="Genomic_DNA"/>
</dbReference>
<dbReference type="Pfam" id="PF18998">
    <property type="entry name" value="Flg_new_2"/>
    <property type="match status" value="1"/>
</dbReference>
<gene>
    <name evidence="2" type="ORF">BUL40_13530</name>
</gene>
<dbReference type="Proteomes" id="UP000191680">
    <property type="component" value="Unassembled WGS sequence"/>
</dbReference>
<evidence type="ECO:0000313" key="2">
    <source>
        <dbReference type="EMBL" id="OQD41872.1"/>
    </source>
</evidence>
<keyword evidence="3" id="KW-1185">Reference proteome</keyword>
<sequence length="458" mass="51370">MNLKSGTFKAGSTLKLIATADQGYAFDSWTGDASGTDPEYSLILNQDSEVTATFRAIDNNPEISDNIVLINEDLIDTSGYVFAIENGGKRCFLMDRYGQLKHEWNFDLSLGQDAELTANGNLIGLFRGENSPVSFGGQSGILREIEPDGTVIWEYTIANDNEIAHHDFTQLPNGNLLVLVWYRVSNADAKAVGLNNDGDVFMEKVVEINKENNNVVWEWKSWDHIVQDFNASLPNFGVPEANKNKINIGYANTNVHEFVAQGDLIHFNGIAYYPEQDIIALSANFYSEVWFIDHSTTSVEAATEEGGQFNKGGSLLYRFGNQKVYGDNNATSTLNFNHHPSFIKKGNELSLLIYNNNNREEQSRAMEFSLPELDGTNLDLPPTLIFDFTHPDLFYGRVSGAVRLPNGNTLICEGDYGYWEVTPNLEVVWKYEGFNQLYWRGLYYTGDSAEIVNLESRI</sequence>
<protein>
    <recommendedName>
        <fullName evidence="1">Bacterial repeat domain-containing protein</fullName>
    </recommendedName>
</protein>
<dbReference type="PANTHER" id="PTHR35340:SF5">
    <property type="entry name" value="ASST-DOMAIN-CONTAINING PROTEIN"/>
    <property type="match status" value="1"/>
</dbReference>
<reference evidence="2 3" key="1">
    <citation type="submission" date="2016-12" db="EMBL/GenBank/DDBJ databases">
        <authorList>
            <person name="Song W.-J."/>
            <person name="Kurnit D.M."/>
        </authorList>
    </citation>
    <scope>NUCLEOTIDE SEQUENCE [LARGE SCALE GENOMIC DNA]</scope>
    <source>
        <strain evidence="2 3">HSG9</strain>
    </source>
</reference>
<evidence type="ECO:0000313" key="3">
    <source>
        <dbReference type="Proteomes" id="UP000191680"/>
    </source>
</evidence>
<evidence type="ECO:0000259" key="1">
    <source>
        <dbReference type="Pfam" id="PF18998"/>
    </source>
</evidence>
<dbReference type="GO" id="GO:0004062">
    <property type="term" value="F:aryl sulfotransferase activity"/>
    <property type="evidence" value="ECO:0007669"/>
    <property type="project" value="InterPro"/>
</dbReference>
<dbReference type="InterPro" id="IPR044060">
    <property type="entry name" value="Bacterial_rp_domain"/>
</dbReference>
<proteinExistence type="predicted"/>
<organism evidence="2 3">
    <name type="scientific">Croceivirga radicis</name>
    <dbReference type="NCBI Taxonomy" id="1929488"/>
    <lineage>
        <taxon>Bacteria</taxon>
        <taxon>Pseudomonadati</taxon>
        <taxon>Bacteroidota</taxon>
        <taxon>Flavobacteriia</taxon>
        <taxon>Flavobacteriales</taxon>
        <taxon>Flavobacteriaceae</taxon>
        <taxon>Croceivirga</taxon>
    </lineage>
</organism>
<name>A0A1V6LNY7_9FLAO</name>
<accession>A0A1V6LNY7</accession>
<feature type="domain" description="Bacterial repeat" evidence="1">
    <location>
        <begin position="5"/>
        <end position="57"/>
    </location>
</feature>
<dbReference type="InterPro" id="IPR010262">
    <property type="entry name" value="Arylsulfotransferase_bact"/>
</dbReference>
<dbReference type="PANTHER" id="PTHR35340">
    <property type="entry name" value="PQQ ENZYME REPEAT PROTEIN-RELATED"/>
    <property type="match status" value="1"/>
</dbReference>
<dbReference type="Pfam" id="PF05935">
    <property type="entry name" value="Arylsulfotrans"/>
    <property type="match status" value="1"/>
</dbReference>
<comment type="caution">
    <text evidence="2">The sequence shown here is derived from an EMBL/GenBank/DDBJ whole genome shotgun (WGS) entry which is preliminary data.</text>
</comment>
<dbReference type="InterPro" id="IPR053143">
    <property type="entry name" value="Arylsulfate_ST"/>
</dbReference>
<dbReference type="AlphaFoldDB" id="A0A1V6LNY7"/>